<protein>
    <recommendedName>
        <fullName evidence="5">Apple domain-containing protein</fullName>
    </recommendedName>
</protein>
<evidence type="ECO:0000313" key="4">
    <source>
        <dbReference type="RefSeq" id="XP_033568688.1"/>
    </source>
</evidence>
<name>A0A6A6Y132_9PEZI</name>
<feature type="compositionally biased region" description="Low complexity" evidence="1">
    <location>
        <begin position="273"/>
        <end position="297"/>
    </location>
</feature>
<dbReference type="GeneID" id="54454290"/>
<organism evidence="2">
    <name type="scientific">Mytilinidion resinicola</name>
    <dbReference type="NCBI Taxonomy" id="574789"/>
    <lineage>
        <taxon>Eukaryota</taxon>
        <taxon>Fungi</taxon>
        <taxon>Dikarya</taxon>
        <taxon>Ascomycota</taxon>
        <taxon>Pezizomycotina</taxon>
        <taxon>Dothideomycetes</taxon>
        <taxon>Pleosporomycetidae</taxon>
        <taxon>Mytilinidiales</taxon>
        <taxon>Mytilinidiaceae</taxon>
        <taxon>Mytilinidion</taxon>
    </lineage>
</organism>
<proteinExistence type="predicted"/>
<evidence type="ECO:0000313" key="2">
    <source>
        <dbReference type="EMBL" id="KAF2801724.1"/>
    </source>
</evidence>
<keyword evidence="3" id="KW-1185">Reference proteome</keyword>
<accession>A0A6A6Y132</accession>
<feature type="region of interest" description="Disordered" evidence="1">
    <location>
        <begin position="273"/>
        <end position="299"/>
    </location>
</feature>
<sequence>MCHEYSRFVCAKTRCRRAVDYLHGPWTSTKVSTTSIETSATSVAPSITSFAISTIARFPTAFNASHTSASFPIAPRPSDCPDRNGTTYYSYQTSFEVGCDITRAGDLLDTVWTETFEYCMDYCDISAACVDVSFYPFGASLRTYPTQYRCELKSTLGPSTNAPNVWAAQVIQVFSTSETPLPSSTGVSGFVSLDASSTALVIPEKSLTSSTQLPSSDTLVAVPTETLDIESALPSPSQLLSSEVSLTSFTELSAFETPLSSSISSSYSETTSALPVESPTSETSPSSSTFPSTTETSLASPIMHPTSALSLLSLIVSTSSTTPPTLPHFPLTIQTTPSPSPLCPSINGETYKPPDSPVSFYIHCNTTFHGRIAETYKTNTFHSCIDKSVDEAKEGSCVGVRYTAGLCELLSFEMESVEWTGEQLIAVVDWKEKLLHPTSSSSRPAFVLETAHAADVGGRVGERAGGDRNERAEGNIRRSHRG</sequence>
<dbReference type="EMBL" id="MU003728">
    <property type="protein sequence ID" value="KAF2801724.1"/>
    <property type="molecule type" value="Genomic_DNA"/>
</dbReference>
<feature type="compositionally biased region" description="Basic and acidic residues" evidence="1">
    <location>
        <begin position="460"/>
        <end position="476"/>
    </location>
</feature>
<gene>
    <name evidence="2 4" type="ORF">BDZ99DRAFT_216371</name>
</gene>
<reference evidence="2 4" key="1">
    <citation type="journal article" date="2020" name="Stud. Mycol.">
        <title>101 Dothideomycetes genomes: a test case for predicting lifestyles and emergence of pathogens.</title>
        <authorList>
            <person name="Haridas S."/>
            <person name="Albert R."/>
            <person name="Binder M."/>
            <person name="Bloem J."/>
            <person name="Labutti K."/>
            <person name="Salamov A."/>
            <person name="Andreopoulos B."/>
            <person name="Baker S."/>
            <person name="Barry K."/>
            <person name="Bills G."/>
            <person name="Bluhm B."/>
            <person name="Cannon C."/>
            <person name="Castanera R."/>
            <person name="Culley D."/>
            <person name="Daum C."/>
            <person name="Ezra D."/>
            <person name="Gonzalez J."/>
            <person name="Henrissat B."/>
            <person name="Kuo A."/>
            <person name="Liang C."/>
            <person name="Lipzen A."/>
            <person name="Lutzoni F."/>
            <person name="Magnuson J."/>
            <person name="Mondo S."/>
            <person name="Nolan M."/>
            <person name="Ohm R."/>
            <person name="Pangilinan J."/>
            <person name="Park H.-J."/>
            <person name="Ramirez L."/>
            <person name="Alfaro M."/>
            <person name="Sun H."/>
            <person name="Tritt A."/>
            <person name="Yoshinaga Y."/>
            <person name="Zwiers L.-H."/>
            <person name="Turgeon B."/>
            <person name="Goodwin S."/>
            <person name="Spatafora J."/>
            <person name="Crous P."/>
            <person name="Grigoriev I."/>
        </authorList>
    </citation>
    <scope>NUCLEOTIDE SEQUENCE</scope>
    <source>
        <strain evidence="2 4">CBS 304.34</strain>
    </source>
</reference>
<dbReference type="Proteomes" id="UP000504636">
    <property type="component" value="Unplaced"/>
</dbReference>
<evidence type="ECO:0008006" key="5">
    <source>
        <dbReference type="Google" id="ProtNLM"/>
    </source>
</evidence>
<dbReference type="RefSeq" id="XP_033568688.1">
    <property type="nucleotide sequence ID" value="XM_033713397.1"/>
</dbReference>
<dbReference type="OrthoDB" id="160645at2759"/>
<evidence type="ECO:0000313" key="3">
    <source>
        <dbReference type="Proteomes" id="UP000504636"/>
    </source>
</evidence>
<feature type="region of interest" description="Disordered" evidence="1">
    <location>
        <begin position="457"/>
        <end position="482"/>
    </location>
</feature>
<evidence type="ECO:0000256" key="1">
    <source>
        <dbReference type="SAM" id="MobiDB-lite"/>
    </source>
</evidence>
<dbReference type="AlphaFoldDB" id="A0A6A6Y132"/>
<reference evidence="4" key="2">
    <citation type="submission" date="2020-04" db="EMBL/GenBank/DDBJ databases">
        <authorList>
            <consortium name="NCBI Genome Project"/>
        </authorList>
    </citation>
    <scope>NUCLEOTIDE SEQUENCE</scope>
    <source>
        <strain evidence="4">CBS 304.34</strain>
    </source>
</reference>
<reference evidence="4" key="3">
    <citation type="submission" date="2025-04" db="UniProtKB">
        <authorList>
            <consortium name="RefSeq"/>
        </authorList>
    </citation>
    <scope>IDENTIFICATION</scope>
    <source>
        <strain evidence="4">CBS 304.34</strain>
    </source>
</reference>